<keyword evidence="1" id="KW-0472">Membrane</keyword>
<evidence type="ECO:0000313" key="3">
    <source>
        <dbReference type="Proteomes" id="UP000297567"/>
    </source>
</evidence>
<keyword evidence="1" id="KW-1133">Transmembrane helix</keyword>
<dbReference type="AlphaFoldDB" id="A0A4Z1A8E6"/>
<feature type="transmembrane region" description="Helical" evidence="1">
    <location>
        <begin position="243"/>
        <end position="261"/>
    </location>
</feature>
<evidence type="ECO:0000256" key="1">
    <source>
        <dbReference type="SAM" id="Phobius"/>
    </source>
</evidence>
<organism evidence="2 3">
    <name type="scientific">Leptospira jelokensis</name>
    <dbReference type="NCBI Taxonomy" id="2484931"/>
    <lineage>
        <taxon>Bacteria</taxon>
        <taxon>Pseudomonadati</taxon>
        <taxon>Spirochaetota</taxon>
        <taxon>Spirochaetia</taxon>
        <taxon>Leptospirales</taxon>
        <taxon>Leptospiraceae</taxon>
        <taxon>Leptospira</taxon>
    </lineage>
</organism>
<feature type="transmembrane region" description="Helical" evidence="1">
    <location>
        <begin position="173"/>
        <end position="193"/>
    </location>
</feature>
<feature type="transmembrane region" description="Helical" evidence="1">
    <location>
        <begin position="148"/>
        <end position="167"/>
    </location>
</feature>
<comment type="caution">
    <text evidence="2">The sequence shown here is derived from an EMBL/GenBank/DDBJ whole genome shotgun (WGS) entry which is preliminary data.</text>
</comment>
<sequence>MLGTIDYLSIVLCFGYTISPYVSNYFFLKNSKIYKQIYYPAIVSVFLSVWGILPQVSVLWLFYSSFGFFLYFKIHKKDILRNKHWLGLVPFLFSLVSATWFVCGTNDLYLLGYNKTWSFYASIHGCFIGWLFLSGICSLAIKNSKLQILTVFVGLVLSLFLVIAIGIDQSGPFKKIGVIGYMVLFPVIALYILKVLKPKRSISKFFLWIHFFSILFSLCIAVGKEFSLFDVDHNNLQIIMHYLHGGINAFVVIPTCLFAIFSEENVHTHP</sequence>
<name>A0A4Z1A8E6_9LEPT</name>
<dbReference type="EMBL" id="RQGH01000011">
    <property type="protein sequence ID" value="TGL72118.1"/>
    <property type="molecule type" value="Genomic_DNA"/>
</dbReference>
<gene>
    <name evidence="2" type="ORF">EHQ62_04575</name>
</gene>
<evidence type="ECO:0000313" key="2">
    <source>
        <dbReference type="EMBL" id="TGL72118.1"/>
    </source>
</evidence>
<keyword evidence="3" id="KW-1185">Reference proteome</keyword>
<feature type="transmembrane region" description="Helical" evidence="1">
    <location>
        <begin position="84"/>
        <end position="102"/>
    </location>
</feature>
<feature type="transmembrane region" description="Helical" evidence="1">
    <location>
        <begin position="7"/>
        <end position="27"/>
    </location>
</feature>
<dbReference type="RefSeq" id="WP_135641050.1">
    <property type="nucleotide sequence ID" value="NZ_RQGH01000011.1"/>
</dbReference>
<proteinExistence type="predicted"/>
<feature type="transmembrane region" description="Helical" evidence="1">
    <location>
        <begin position="117"/>
        <end position="141"/>
    </location>
</feature>
<accession>A0A4Z1A8E6</accession>
<feature type="transmembrane region" description="Helical" evidence="1">
    <location>
        <begin position="205"/>
        <end position="223"/>
    </location>
</feature>
<feature type="transmembrane region" description="Helical" evidence="1">
    <location>
        <begin position="39"/>
        <end position="72"/>
    </location>
</feature>
<protein>
    <submittedName>
        <fullName evidence="2">Uncharacterized protein</fullName>
    </submittedName>
</protein>
<dbReference type="Proteomes" id="UP000297567">
    <property type="component" value="Unassembled WGS sequence"/>
</dbReference>
<reference evidence="2" key="1">
    <citation type="journal article" date="2019" name="PLoS Negl. Trop. Dis.">
        <title>Revisiting the worldwide diversity of Leptospira species in the environment.</title>
        <authorList>
            <person name="Vincent A.T."/>
            <person name="Schiettekatte O."/>
            <person name="Bourhy P."/>
            <person name="Veyrier F.J."/>
            <person name="Picardeau M."/>
        </authorList>
    </citation>
    <scope>NUCLEOTIDE SEQUENCE [LARGE SCALE GENOMIC DNA]</scope>
    <source>
        <strain evidence="2">201702451</strain>
    </source>
</reference>
<keyword evidence="1" id="KW-0812">Transmembrane</keyword>